<dbReference type="AlphaFoldDB" id="A0A0N1IPM7"/>
<evidence type="ECO:0000313" key="4">
    <source>
        <dbReference type="Proteomes" id="UP000053240"/>
    </source>
</evidence>
<dbReference type="InParanoid" id="A0A0N1IPM7"/>
<sequence length="233" mass="25748">MLRQLPCSMAFKPTNHKAIQKSTEQQSGALLMCVHRLLLQYCLSSDAAKPCFVLSFMCNELKECCGRVFVDSIPEFCPPLDKVVDFSQLDVILISNYTCMMALPFITEDTGFKGQVYATEPTLQIGSGWGQVGAGGSELERVGVGGDEWEFCPPLDKVVDFSQLDVILISNYTCMMALPFITEDTGFKGQVYATEPTLQIGSGLFHFGCIQFAKPILTSDERSNNYLSTNMIL</sequence>
<dbReference type="GO" id="GO:0032039">
    <property type="term" value="C:integrator complex"/>
    <property type="evidence" value="ECO:0007669"/>
    <property type="project" value="InterPro"/>
</dbReference>
<evidence type="ECO:0000313" key="3">
    <source>
        <dbReference type="EMBL" id="KPJ14963.1"/>
    </source>
</evidence>
<dbReference type="PANTHER" id="PTHR46094">
    <property type="entry name" value="INTEGRATOR COMPLEX SUBUNIT 9"/>
    <property type="match status" value="1"/>
</dbReference>
<dbReference type="Proteomes" id="UP000053240">
    <property type="component" value="Unassembled WGS sequence"/>
</dbReference>
<dbReference type="SUPFAM" id="SSF56281">
    <property type="entry name" value="Metallo-hydrolase/oxidoreductase"/>
    <property type="match status" value="2"/>
</dbReference>
<evidence type="ECO:0000256" key="2">
    <source>
        <dbReference type="ARBA" id="ARBA00023242"/>
    </source>
</evidence>
<dbReference type="InterPro" id="IPR036866">
    <property type="entry name" value="RibonucZ/Hydroxyglut_hydro"/>
</dbReference>
<dbReference type="GO" id="GO:0034472">
    <property type="term" value="P:snRNA 3'-end processing"/>
    <property type="evidence" value="ECO:0007669"/>
    <property type="project" value="TreeGrafter"/>
</dbReference>
<gene>
    <name evidence="3" type="ORF">RR48_02704</name>
</gene>
<proteinExistence type="predicted"/>
<comment type="subcellular location">
    <subcellularLocation>
        <location evidence="1">Nucleus</location>
    </subcellularLocation>
</comment>
<dbReference type="EMBL" id="KQ460401">
    <property type="protein sequence ID" value="KPJ14963.1"/>
    <property type="molecule type" value="Genomic_DNA"/>
</dbReference>
<keyword evidence="2" id="KW-0539">Nucleus</keyword>
<keyword evidence="4" id="KW-1185">Reference proteome</keyword>
<name>A0A0N1IPM7_PAPMA</name>
<accession>A0A0N1IPM7</accession>
<dbReference type="Gene3D" id="3.60.15.10">
    <property type="entry name" value="Ribonuclease Z/Hydroxyacylglutathione hydrolase-like"/>
    <property type="match status" value="2"/>
</dbReference>
<dbReference type="STRING" id="76193.A0A0N1IPM7"/>
<reference evidence="3 4" key="1">
    <citation type="journal article" date="2015" name="Nat. Commun.">
        <title>Outbred genome sequencing and CRISPR/Cas9 gene editing in butterflies.</title>
        <authorList>
            <person name="Li X."/>
            <person name="Fan D."/>
            <person name="Zhang W."/>
            <person name="Liu G."/>
            <person name="Zhang L."/>
            <person name="Zhao L."/>
            <person name="Fang X."/>
            <person name="Chen L."/>
            <person name="Dong Y."/>
            <person name="Chen Y."/>
            <person name="Ding Y."/>
            <person name="Zhao R."/>
            <person name="Feng M."/>
            <person name="Zhu Y."/>
            <person name="Feng Y."/>
            <person name="Jiang X."/>
            <person name="Zhu D."/>
            <person name="Xiang H."/>
            <person name="Feng X."/>
            <person name="Li S."/>
            <person name="Wang J."/>
            <person name="Zhang G."/>
            <person name="Kronforst M.R."/>
            <person name="Wang W."/>
        </authorList>
    </citation>
    <scope>NUCLEOTIDE SEQUENCE [LARGE SCALE GENOMIC DNA]</scope>
    <source>
        <strain evidence="3">Ya'a_city_454_Pm</strain>
        <tissue evidence="3">Whole body</tissue>
    </source>
</reference>
<protein>
    <submittedName>
        <fullName evidence="3">Integrator complex subunit 9</fullName>
    </submittedName>
</protein>
<evidence type="ECO:0000256" key="1">
    <source>
        <dbReference type="ARBA" id="ARBA00004123"/>
    </source>
</evidence>
<dbReference type="PANTHER" id="PTHR46094:SF1">
    <property type="entry name" value="INTEGRATOR COMPLEX SUBUNIT 9"/>
    <property type="match status" value="1"/>
</dbReference>
<dbReference type="InterPro" id="IPR027074">
    <property type="entry name" value="Integrator_9su"/>
</dbReference>
<organism evidence="3 4">
    <name type="scientific">Papilio machaon</name>
    <name type="common">Old World swallowtail butterfly</name>
    <dbReference type="NCBI Taxonomy" id="76193"/>
    <lineage>
        <taxon>Eukaryota</taxon>
        <taxon>Metazoa</taxon>
        <taxon>Ecdysozoa</taxon>
        <taxon>Arthropoda</taxon>
        <taxon>Hexapoda</taxon>
        <taxon>Insecta</taxon>
        <taxon>Pterygota</taxon>
        <taxon>Neoptera</taxon>
        <taxon>Endopterygota</taxon>
        <taxon>Lepidoptera</taxon>
        <taxon>Glossata</taxon>
        <taxon>Ditrysia</taxon>
        <taxon>Papilionoidea</taxon>
        <taxon>Papilionidae</taxon>
        <taxon>Papilioninae</taxon>
        <taxon>Papilio</taxon>
    </lineage>
</organism>